<protein>
    <submittedName>
        <fullName evidence="1">Uncharacterized protein</fullName>
    </submittedName>
</protein>
<organism evidence="1 2">
    <name type="scientific">Dehalogenimonas etheniformans</name>
    <dbReference type="NCBI Taxonomy" id="1536648"/>
    <lineage>
        <taxon>Bacteria</taxon>
        <taxon>Bacillati</taxon>
        <taxon>Chloroflexota</taxon>
        <taxon>Dehalococcoidia</taxon>
        <taxon>Dehalococcoidales</taxon>
        <taxon>Dehalococcoidaceae</taxon>
        <taxon>Dehalogenimonas</taxon>
    </lineage>
</organism>
<evidence type="ECO:0000313" key="2">
    <source>
        <dbReference type="Proteomes" id="UP000235653"/>
    </source>
</evidence>
<dbReference type="EMBL" id="JQAN02000006">
    <property type="protein sequence ID" value="PPD58569.1"/>
    <property type="molecule type" value="Genomic_DNA"/>
</dbReference>
<sequence>MSRNPQYDTWNAKRATQIGSPAVSITQAIVLSTVPVETIGGSVIFTMQKGNCFNSPLVVWAENKRKIRVVSGNIYQK</sequence>
<dbReference type="Proteomes" id="UP000235653">
    <property type="component" value="Unassembled WGS sequence"/>
</dbReference>
<keyword evidence="2" id="KW-1185">Reference proteome</keyword>
<comment type="caution">
    <text evidence="1">The sequence shown here is derived from an EMBL/GenBank/DDBJ whole genome shotgun (WGS) entry which is preliminary data.</text>
</comment>
<reference evidence="1 2" key="1">
    <citation type="journal article" date="2017" name="ISME J.">
        <title>Grape pomace compost harbors organohalide-respiring Dehalogenimonas species with novel reductive dehalogenase genes.</title>
        <authorList>
            <person name="Yang Y."/>
            <person name="Higgins S.A."/>
            <person name="Yan J."/>
            <person name="Simsir B."/>
            <person name="Chourey K."/>
            <person name="Iyer R."/>
            <person name="Hettich R.L."/>
            <person name="Baldwin B."/>
            <person name="Ogles D.M."/>
            <person name="Loffler F.E."/>
        </authorList>
    </citation>
    <scope>NUCLEOTIDE SEQUENCE [LARGE SCALE GENOMIC DNA]</scope>
    <source>
        <strain evidence="1 2">GP</strain>
    </source>
</reference>
<gene>
    <name evidence="1" type="ORF">JP09_001400</name>
</gene>
<evidence type="ECO:0000313" key="1">
    <source>
        <dbReference type="EMBL" id="PPD58569.1"/>
    </source>
</evidence>
<proteinExistence type="predicted"/>
<accession>A0A2P5P8E9</accession>
<dbReference type="AlphaFoldDB" id="A0A2P5P8E9"/>
<name>A0A2P5P8E9_9CHLR</name>